<accession>A0A0X8JPP4</accession>
<evidence type="ECO:0008006" key="3">
    <source>
        <dbReference type="Google" id="ProtNLM"/>
    </source>
</evidence>
<name>A0A0X8JPP4_9BACT</name>
<sequence length="141" mass="15557">MVVLFLMALFASLVFGLNARQRDSLALRDFGVSLVAYLQLARSTALTEGRPAQCLLNRETGRISCTLLPRTLSLPRGMQLAVDGITDQSRNLLLMEYFMDGSALGGVLTLRYRDDAVRVEVDPLLGVTTFRFEESPDADIS</sequence>
<proteinExistence type="predicted"/>
<dbReference type="KEGG" id="doa:AXF15_05390"/>
<reference evidence="2" key="1">
    <citation type="submission" date="2016-02" db="EMBL/GenBank/DDBJ databases">
        <authorList>
            <person name="Holder M.E."/>
            <person name="Ajami N.J."/>
            <person name="Petrosino J.F."/>
        </authorList>
    </citation>
    <scope>NUCLEOTIDE SEQUENCE [LARGE SCALE GENOMIC DNA]</scope>
    <source>
        <strain evidence="2">DSM 12838</strain>
    </source>
</reference>
<keyword evidence="2" id="KW-1185">Reference proteome</keyword>
<dbReference type="EMBL" id="CP014230">
    <property type="protein sequence ID" value="AMD92603.1"/>
    <property type="molecule type" value="Genomic_DNA"/>
</dbReference>
<evidence type="ECO:0000313" key="1">
    <source>
        <dbReference type="EMBL" id="AMD92603.1"/>
    </source>
</evidence>
<organism evidence="1 2">
    <name type="scientific">Desulfomicrobium orale DSM 12838</name>
    <dbReference type="NCBI Taxonomy" id="888061"/>
    <lineage>
        <taxon>Bacteria</taxon>
        <taxon>Pseudomonadati</taxon>
        <taxon>Thermodesulfobacteriota</taxon>
        <taxon>Desulfovibrionia</taxon>
        <taxon>Desulfovibrionales</taxon>
        <taxon>Desulfomicrobiaceae</taxon>
        <taxon>Desulfomicrobium</taxon>
    </lineage>
</organism>
<evidence type="ECO:0000313" key="2">
    <source>
        <dbReference type="Proteomes" id="UP000063964"/>
    </source>
</evidence>
<dbReference type="STRING" id="888061.AXF15_05390"/>
<gene>
    <name evidence="1" type="ORF">AXF15_05390</name>
</gene>
<protein>
    <recommendedName>
        <fullName evidence="3">General secretion pathway GspH domain-containing protein</fullName>
    </recommendedName>
</protein>
<dbReference type="AlphaFoldDB" id="A0A0X8JPP4"/>
<dbReference type="Proteomes" id="UP000063964">
    <property type="component" value="Chromosome"/>
</dbReference>